<keyword evidence="3" id="KW-0238">DNA-binding</keyword>
<dbReference type="PRINTS" id="PR00036">
    <property type="entry name" value="HTHLACI"/>
</dbReference>
<sequence length="339" mass="36730">MPTIYDVARRARVSPSTVSRVLNGKQTVDETLAARVREAARELDYRPNALARSLRRSRTNLWAVLVSDINNPFFTALVRGVEDVARSSQYSVVLCNSDEDPDKEASYVAAILAEQMAGVIISPTGGGGPVQRLIDASVPIVAIDRQVPGATVDLVTVDNEHAATVATTHLIDEGFRHIACIAGPRDLSTARQRLDGYRRALRAAGRPIDSRLIQYADFRESGGYAAMAALLDQSPRPDAVFTTNNLMTIGALECLAERGVRVPDDVAVFGFDDVPCATLIQPPLSTVTQPTYEIGRTAAELLLARIAEPTRPPSVKVLPTEIHVRASSRRRVTKATRPA</sequence>
<evidence type="ECO:0000256" key="2">
    <source>
        <dbReference type="ARBA" id="ARBA00023015"/>
    </source>
</evidence>
<evidence type="ECO:0000256" key="4">
    <source>
        <dbReference type="ARBA" id="ARBA00023163"/>
    </source>
</evidence>
<keyword evidence="1" id="KW-0678">Repressor</keyword>
<dbReference type="Gene3D" id="3.40.50.2300">
    <property type="match status" value="2"/>
</dbReference>
<evidence type="ECO:0000256" key="3">
    <source>
        <dbReference type="ARBA" id="ARBA00023125"/>
    </source>
</evidence>
<dbReference type="PANTHER" id="PTHR30146:SF148">
    <property type="entry name" value="HTH-TYPE TRANSCRIPTIONAL REPRESSOR PURR-RELATED"/>
    <property type="match status" value="1"/>
</dbReference>
<gene>
    <name evidence="6" type="ORF">DFJ64_3036</name>
</gene>
<dbReference type="Gene3D" id="1.10.260.40">
    <property type="entry name" value="lambda repressor-like DNA-binding domains"/>
    <property type="match status" value="1"/>
</dbReference>
<dbReference type="RefSeq" id="WP_115851028.1">
    <property type="nucleotide sequence ID" value="NZ_QTUC01000001.1"/>
</dbReference>
<keyword evidence="2" id="KW-0805">Transcription regulation</keyword>
<evidence type="ECO:0000259" key="5">
    <source>
        <dbReference type="PROSITE" id="PS50932"/>
    </source>
</evidence>
<dbReference type="Pfam" id="PF13377">
    <property type="entry name" value="Peripla_BP_3"/>
    <property type="match status" value="1"/>
</dbReference>
<dbReference type="InterPro" id="IPR046335">
    <property type="entry name" value="LacI/GalR-like_sensor"/>
</dbReference>
<dbReference type="EMBL" id="QTUC01000001">
    <property type="protein sequence ID" value="REF37592.1"/>
    <property type="molecule type" value="Genomic_DNA"/>
</dbReference>
<name>A0A3D9V726_THECX</name>
<dbReference type="Proteomes" id="UP000256485">
    <property type="component" value="Unassembled WGS sequence"/>
</dbReference>
<dbReference type="Pfam" id="PF00356">
    <property type="entry name" value="LacI"/>
    <property type="match status" value="1"/>
</dbReference>
<dbReference type="GO" id="GO:0003700">
    <property type="term" value="F:DNA-binding transcription factor activity"/>
    <property type="evidence" value="ECO:0007669"/>
    <property type="project" value="TreeGrafter"/>
</dbReference>
<dbReference type="PROSITE" id="PS00356">
    <property type="entry name" value="HTH_LACI_1"/>
    <property type="match status" value="1"/>
</dbReference>
<reference evidence="6 7" key="1">
    <citation type="submission" date="2018-08" db="EMBL/GenBank/DDBJ databases">
        <title>Sequencing the genomes of 1000 actinobacteria strains.</title>
        <authorList>
            <person name="Klenk H.-P."/>
        </authorList>
    </citation>
    <scope>NUCLEOTIDE SEQUENCE [LARGE SCALE GENOMIC DNA]</scope>
    <source>
        <strain evidence="6 7">DSM 22891</strain>
    </source>
</reference>
<keyword evidence="7" id="KW-1185">Reference proteome</keyword>
<organism evidence="6 7">
    <name type="scientific">Thermasporomyces composti</name>
    <dbReference type="NCBI Taxonomy" id="696763"/>
    <lineage>
        <taxon>Bacteria</taxon>
        <taxon>Bacillati</taxon>
        <taxon>Actinomycetota</taxon>
        <taxon>Actinomycetes</taxon>
        <taxon>Propionibacteriales</taxon>
        <taxon>Nocardioidaceae</taxon>
        <taxon>Thermasporomyces</taxon>
    </lineage>
</organism>
<dbReference type="PANTHER" id="PTHR30146">
    <property type="entry name" value="LACI-RELATED TRANSCRIPTIONAL REPRESSOR"/>
    <property type="match status" value="1"/>
</dbReference>
<dbReference type="CDD" id="cd01392">
    <property type="entry name" value="HTH_LacI"/>
    <property type="match status" value="1"/>
</dbReference>
<keyword evidence="4" id="KW-0804">Transcription</keyword>
<dbReference type="OrthoDB" id="37081at2"/>
<comment type="caution">
    <text evidence="6">The sequence shown here is derived from an EMBL/GenBank/DDBJ whole genome shotgun (WGS) entry which is preliminary data.</text>
</comment>
<dbReference type="InterPro" id="IPR028082">
    <property type="entry name" value="Peripla_BP_I"/>
</dbReference>
<dbReference type="PROSITE" id="PS50932">
    <property type="entry name" value="HTH_LACI_2"/>
    <property type="match status" value="1"/>
</dbReference>
<proteinExistence type="predicted"/>
<dbReference type="SMART" id="SM00354">
    <property type="entry name" value="HTH_LACI"/>
    <property type="match status" value="1"/>
</dbReference>
<dbReference type="SUPFAM" id="SSF53822">
    <property type="entry name" value="Periplasmic binding protein-like I"/>
    <property type="match status" value="1"/>
</dbReference>
<evidence type="ECO:0000313" key="6">
    <source>
        <dbReference type="EMBL" id="REF37592.1"/>
    </source>
</evidence>
<dbReference type="SUPFAM" id="SSF47413">
    <property type="entry name" value="lambda repressor-like DNA-binding domains"/>
    <property type="match status" value="1"/>
</dbReference>
<evidence type="ECO:0000313" key="7">
    <source>
        <dbReference type="Proteomes" id="UP000256485"/>
    </source>
</evidence>
<dbReference type="InterPro" id="IPR010982">
    <property type="entry name" value="Lambda_DNA-bd_dom_sf"/>
</dbReference>
<dbReference type="CDD" id="cd06267">
    <property type="entry name" value="PBP1_LacI_sugar_binding-like"/>
    <property type="match status" value="1"/>
</dbReference>
<accession>A0A3D9V726</accession>
<evidence type="ECO:0000256" key="1">
    <source>
        <dbReference type="ARBA" id="ARBA00022491"/>
    </source>
</evidence>
<protein>
    <submittedName>
        <fullName evidence="6">LacI family transcriptional regulator</fullName>
    </submittedName>
</protein>
<dbReference type="InterPro" id="IPR000843">
    <property type="entry name" value="HTH_LacI"/>
</dbReference>
<feature type="domain" description="HTH lacI-type" evidence="5">
    <location>
        <begin position="2"/>
        <end position="56"/>
    </location>
</feature>
<dbReference type="GO" id="GO:0000976">
    <property type="term" value="F:transcription cis-regulatory region binding"/>
    <property type="evidence" value="ECO:0007669"/>
    <property type="project" value="TreeGrafter"/>
</dbReference>
<dbReference type="AlphaFoldDB" id="A0A3D9V726"/>